<comment type="caution">
    <text evidence="1">The sequence shown here is derived from an EMBL/GenBank/DDBJ whole genome shotgun (WGS) entry which is preliminary data.</text>
</comment>
<keyword evidence="2" id="KW-1185">Reference proteome</keyword>
<dbReference type="NCBIfam" id="NF047331">
    <property type="entry name" value="phage_HTJ"/>
    <property type="match status" value="1"/>
</dbReference>
<dbReference type="RefSeq" id="WP_209650375.1">
    <property type="nucleotide sequence ID" value="NZ_JBEPNV010000001.1"/>
</dbReference>
<proteinExistence type="predicted"/>
<name>A0ABV2NPY0_9HYPH</name>
<gene>
    <name evidence="1" type="ORF">ABIC20_005891</name>
</gene>
<reference evidence="1 2" key="1">
    <citation type="submission" date="2024-06" db="EMBL/GenBank/DDBJ databases">
        <title>Genomics of switchgrass bacterial isolates.</title>
        <authorList>
            <person name="Shade A."/>
        </authorList>
    </citation>
    <scope>NUCLEOTIDE SEQUENCE [LARGE SCALE GENOMIC DNA]</scope>
    <source>
        <strain evidence="1 2">PvP084</strain>
    </source>
</reference>
<dbReference type="EMBL" id="JBEPNW010000002">
    <property type="protein sequence ID" value="MET3868582.1"/>
    <property type="molecule type" value="Genomic_DNA"/>
</dbReference>
<organism evidence="1 2">
    <name type="scientific">Methylobacterium radiotolerans</name>
    <dbReference type="NCBI Taxonomy" id="31998"/>
    <lineage>
        <taxon>Bacteria</taxon>
        <taxon>Pseudomonadati</taxon>
        <taxon>Pseudomonadota</taxon>
        <taxon>Alphaproteobacteria</taxon>
        <taxon>Hyphomicrobiales</taxon>
        <taxon>Methylobacteriaceae</taxon>
        <taxon>Methylobacterium</taxon>
    </lineage>
</organism>
<dbReference type="Proteomes" id="UP001549119">
    <property type="component" value="Unassembled WGS sequence"/>
</dbReference>
<sequence length="79" mass="8342">MAVDHTAQIVAMEAALAQGVMSVSYEGKSASYRSFKEMIQVIAYLKRQQAKASGQGRAVAGVAGFSNGYRTRGSGYGGY</sequence>
<evidence type="ECO:0000313" key="1">
    <source>
        <dbReference type="EMBL" id="MET3868582.1"/>
    </source>
</evidence>
<protein>
    <submittedName>
        <fullName evidence="1">Uncharacterized protein</fullName>
    </submittedName>
</protein>
<evidence type="ECO:0000313" key="2">
    <source>
        <dbReference type="Proteomes" id="UP001549119"/>
    </source>
</evidence>
<accession>A0ABV2NPY0</accession>